<dbReference type="AlphaFoldDB" id="A0A1I0IWV5"/>
<dbReference type="RefSeq" id="WP_092934945.1">
    <property type="nucleotide sequence ID" value="NZ_FOIC01000026.1"/>
</dbReference>
<organism evidence="1 2">
    <name type="scientific">Natrinema hispanicum</name>
    <dbReference type="NCBI Taxonomy" id="392421"/>
    <lineage>
        <taxon>Archaea</taxon>
        <taxon>Methanobacteriati</taxon>
        <taxon>Methanobacteriota</taxon>
        <taxon>Stenosarchaea group</taxon>
        <taxon>Halobacteria</taxon>
        <taxon>Halobacteriales</taxon>
        <taxon>Natrialbaceae</taxon>
        <taxon>Natrinema</taxon>
    </lineage>
</organism>
<evidence type="ECO:0000313" key="2">
    <source>
        <dbReference type="Proteomes" id="UP000199320"/>
    </source>
</evidence>
<evidence type="ECO:0000313" key="1">
    <source>
        <dbReference type="EMBL" id="SEU01125.1"/>
    </source>
</evidence>
<proteinExistence type="predicted"/>
<keyword evidence="2" id="KW-1185">Reference proteome</keyword>
<dbReference type="Proteomes" id="UP000199320">
    <property type="component" value="Unassembled WGS sequence"/>
</dbReference>
<dbReference type="STRING" id="392421.SAMN04488694_12634"/>
<gene>
    <name evidence="1" type="ORF">SAMN04488694_12634</name>
</gene>
<protein>
    <submittedName>
        <fullName evidence="1">Uncharacterized protein</fullName>
    </submittedName>
</protein>
<name>A0A1I0IWV5_9EURY</name>
<accession>A0A1I0IWV5</accession>
<dbReference type="EMBL" id="FOIC01000026">
    <property type="protein sequence ID" value="SEU01125.1"/>
    <property type="molecule type" value="Genomic_DNA"/>
</dbReference>
<reference evidence="2" key="1">
    <citation type="submission" date="2016-10" db="EMBL/GenBank/DDBJ databases">
        <authorList>
            <person name="Varghese N."/>
            <person name="Submissions S."/>
        </authorList>
    </citation>
    <scope>NUCLEOTIDE SEQUENCE [LARGE SCALE GENOMIC DNA]</scope>
    <source>
        <strain evidence="2">CDM_6</strain>
    </source>
</reference>
<sequence>MVKFEEVEIKFPIETTKNHEPGFTNQNQIEATQLLVQQWPAEFKELAEGTDHSRQHFANMYYQHTGPVEDSEFERFLRNEYEEIKYCVVDEIKAAFGSIEQYLEVRPELYKQFENRTEIPYDVEKLADEYASQVRDAFLAGYRVGAQQTTD</sequence>